<dbReference type="AlphaFoldDB" id="A0A1D3DAX7"/>
<feature type="compositionally biased region" description="Polar residues" evidence="1">
    <location>
        <begin position="170"/>
        <end position="183"/>
    </location>
</feature>
<evidence type="ECO:0000256" key="1">
    <source>
        <dbReference type="SAM" id="MobiDB-lite"/>
    </source>
</evidence>
<feature type="region of interest" description="Disordered" evidence="1">
    <location>
        <begin position="134"/>
        <end position="208"/>
    </location>
</feature>
<name>A0A1D3DAX7_9EIME</name>
<sequence length="338" mass="35933">MLALPIGGAYGPLLSSPSASSRFHCSLAIKRLILLMHAFFVVASVASDMKASELYKVGGNYAEPPNSSILLQQIYKDELKTENLKPSDGTSPKDLQEQKHAVQGQESALSGHLKGQSLNVDSLSSTLTTTTVSLPTTAAIEEGQEGNRGEGRSNAKVTKSTLRSDDSAHLPTSNPSEGNNIASSPAEDGPADGAIADPPLSPSVLFPPDSLGSESSFYPVISPYASQEHPIIWPGEVTLSGQGVPHWATTSSTITNNIAMQRAWASRSPRYVSENILATIPIPVSRSTVSFGTARSPAGYTGQQGRIYSRLPRTVWTASPSASTRWQTRSLENAEERS</sequence>
<feature type="compositionally biased region" description="Polar residues" evidence="1">
    <location>
        <begin position="319"/>
        <end position="331"/>
    </location>
</feature>
<feature type="region of interest" description="Disordered" evidence="1">
    <location>
        <begin position="319"/>
        <end position="338"/>
    </location>
</feature>
<reference evidence="2 3" key="1">
    <citation type="journal article" date="2016" name="BMC Genomics">
        <title>Comparative genomics reveals Cyclospora cayetanensis possesses coccidia-like metabolism and invasion components but unique surface antigens.</title>
        <authorList>
            <person name="Liu S."/>
            <person name="Wang L."/>
            <person name="Zheng H."/>
            <person name="Xu Z."/>
            <person name="Roellig D.M."/>
            <person name="Li N."/>
            <person name="Frace M.A."/>
            <person name="Tang K."/>
            <person name="Arrowood M.J."/>
            <person name="Moss D.M."/>
            <person name="Zhang L."/>
            <person name="Feng Y."/>
            <person name="Xiao L."/>
        </authorList>
    </citation>
    <scope>NUCLEOTIDE SEQUENCE [LARGE SCALE GENOMIC DNA]</scope>
    <source>
        <strain evidence="2 3">CHN_HEN01</strain>
    </source>
</reference>
<feature type="region of interest" description="Disordered" evidence="1">
    <location>
        <begin position="82"/>
        <end position="112"/>
    </location>
</feature>
<gene>
    <name evidence="2" type="ORF">cyc_02809</name>
</gene>
<comment type="caution">
    <text evidence="2">The sequence shown here is derived from an EMBL/GenBank/DDBJ whole genome shotgun (WGS) entry which is preliminary data.</text>
</comment>
<dbReference type="EMBL" id="JROU02000033">
    <property type="protein sequence ID" value="OEH80590.1"/>
    <property type="molecule type" value="Genomic_DNA"/>
</dbReference>
<proteinExistence type="predicted"/>
<evidence type="ECO:0000313" key="2">
    <source>
        <dbReference type="EMBL" id="OEH80590.1"/>
    </source>
</evidence>
<keyword evidence="3" id="KW-1185">Reference proteome</keyword>
<accession>A0A1D3DAX7</accession>
<dbReference type="Proteomes" id="UP000095192">
    <property type="component" value="Unassembled WGS sequence"/>
</dbReference>
<protein>
    <submittedName>
        <fullName evidence="2">Uncharacterized protein</fullName>
    </submittedName>
</protein>
<evidence type="ECO:0000313" key="3">
    <source>
        <dbReference type="Proteomes" id="UP000095192"/>
    </source>
</evidence>
<dbReference type="InParanoid" id="A0A1D3DAX7"/>
<organism evidence="2 3">
    <name type="scientific">Cyclospora cayetanensis</name>
    <dbReference type="NCBI Taxonomy" id="88456"/>
    <lineage>
        <taxon>Eukaryota</taxon>
        <taxon>Sar</taxon>
        <taxon>Alveolata</taxon>
        <taxon>Apicomplexa</taxon>
        <taxon>Conoidasida</taxon>
        <taxon>Coccidia</taxon>
        <taxon>Eucoccidiorida</taxon>
        <taxon>Eimeriorina</taxon>
        <taxon>Eimeriidae</taxon>
        <taxon>Cyclospora</taxon>
    </lineage>
</organism>
<dbReference type="VEuPathDB" id="ToxoDB:cyc_02809"/>